<evidence type="ECO:0000313" key="2">
    <source>
        <dbReference type="Proteomes" id="UP001177744"/>
    </source>
</evidence>
<sequence>MDEQKWFPVIEPLGEETVNIIEIATKHLEYYIHFIEKQWQGLRGLNPVLERFYCVLLNQIVCDREIICKRKSQMMWQTSFLTYFKKVPSVSTMLVNQQPSSLSETFHQQMVIPPFRSSGYIVSHRLPGWLKLQGMVGRWLHLGCSRKCWHPGPRDCEPFCFSVSGILPLLFEKQFQPPSPSTLDCFAQLQWIKPVPGGLGRLCRQSETPNFSTPDSRWCNEYSVNLLRVPDSGHQASWDLGRQLATSSFPFPVSHAFVQELLGNDAALKTSAPRFPPLQP</sequence>
<proteinExistence type="predicted"/>
<protein>
    <submittedName>
        <fullName evidence="1">Uncharacterized protein</fullName>
    </submittedName>
</protein>
<gene>
    <name evidence="1" type="ORF">QTO34_009671</name>
</gene>
<dbReference type="EMBL" id="JAULJE010000020">
    <property type="protein sequence ID" value="KAK1331698.1"/>
    <property type="molecule type" value="Genomic_DNA"/>
</dbReference>
<organism evidence="1 2">
    <name type="scientific">Cnephaeus nilssonii</name>
    <name type="common">Northern bat</name>
    <name type="synonym">Eptesicus nilssonii</name>
    <dbReference type="NCBI Taxonomy" id="3371016"/>
    <lineage>
        <taxon>Eukaryota</taxon>
        <taxon>Metazoa</taxon>
        <taxon>Chordata</taxon>
        <taxon>Craniata</taxon>
        <taxon>Vertebrata</taxon>
        <taxon>Euteleostomi</taxon>
        <taxon>Mammalia</taxon>
        <taxon>Eutheria</taxon>
        <taxon>Laurasiatheria</taxon>
        <taxon>Chiroptera</taxon>
        <taxon>Yangochiroptera</taxon>
        <taxon>Vespertilionidae</taxon>
        <taxon>Cnephaeus</taxon>
    </lineage>
</organism>
<comment type="caution">
    <text evidence="1">The sequence shown here is derived from an EMBL/GenBank/DDBJ whole genome shotgun (WGS) entry which is preliminary data.</text>
</comment>
<keyword evidence="2" id="KW-1185">Reference proteome</keyword>
<accession>A0AA40HI78</accession>
<reference evidence="1" key="1">
    <citation type="submission" date="2023-06" db="EMBL/GenBank/DDBJ databases">
        <title>Reference genome for the Northern bat (Eptesicus nilssonii), a most northern bat species.</title>
        <authorList>
            <person name="Laine V.N."/>
            <person name="Pulliainen A.T."/>
            <person name="Lilley T.M."/>
        </authorList>
    </citation>
    <scope>NUCLEOTIDE SEQUENCE</scope>
    <source>
        <strain evidence="1">BLF_Eptnil</strain>
        <tissue evidence="1">Kidney</tissue>
    </source>
</reference>
<dbReference type="Proteomes" id="UP001177744">
    <property type="component" value="Unassembled WGS sequence"/>
</dbReference>
<evidence type="ECO:0000313" key="1">
    <source>
        <dbReference type="EMBL" id="KAK1331698.1"/>
    </source>
</evidence>
<dbReference type="AlphaFoldDB" id="A0AA40HI78"/>
<name>A0AA40HI78_CNENI</name>